<proteinExistence type="predicted"/>
<dbReference type="Pfam" id="PF12697">
    <property type="entry name" value="Abhydrolase_6"/>
    <property type="match status" value="1"/>
</dbReference>
<accession>A0AA95KQ23</accession>
<dbReference type="InterPro" id="IPR000073">
    <property type="entry name" value="AB_hydrolase_1"/>
</dbReference>
<dbReference type="EMBL" id="CP124756">
    <property type="protein sequence ID" value="WGZ94548.1"/>
    <property type="molecule type" value="Genomic_DNA"/>
</dbReference>
<feature type="domain" description="AB hydrolase-1" evidence="1">
    <location>
        <begin position="20"/>
        <end position="129"/>
    </location>
</feature>
<keyword evidence="2" id="KW-0378">Hydrolase</keyword>
<dbReference type="PANTHER" id="PTHR37946">
    <property type="entry name" value="SLL1969 PROTEIN"/>
    <property type="match status" value="1"/>
</dbReference>
<reference evidence="2" key="1">
    <citation type="journal article" date="2023" name="Int. J. Mol. Sci.">
        <title>Metagenomics Revealed a New Genus 'Candidatus Thiocaldithrix dubininis' gen. nov., sp. nov. and a New Species 'Candidatus Thiothrix putei' sp. nov. in the Family Thiotrichaceae, Some Members of Which Have Traits of Both Na+- and H+-Motive Energetics.</title>
        <authorList>
            <person name="Ravin N.V."/>
            <person name="Muntyan M.S."/>
            <person name="Smolyakov D.D."/>
            <person name="Rudenko T.S."/>
            <person name="Beletsky A.V."/>
            <person name="Mardanov A.V."/>
            <person name="Grabovich M.Y."/>
        </authorList>
    </citation>
    <scope>NUCLEOTIDE SEQUENCE</scope>
    <source>
        <strain evidence="2">GKL-02</strain>
    </source>
</reference>
<dbReference type="Gene3D" id="3.40.50.1820">
    <property type="entry name" value="alpha/beta hydrolase"/>
    <property type="match status" value="1"/>
</dbReference>
<protein>
    <submittedName>
        <fullName evidence="2">Alpha/beta hydrolase</fullName>
    </submittedName>
</protein>
<dbReference type="Proteomes" id="UP001301326">
    <property type="component" value="Chromosome"/>
</dbReference>
<dbReference type="SUPFAM" id="SSF53474">
    <property type="entry name" value="alpha/beta-Hydrolases"/>
    <property type="match status" value="1"/>
</dbReference>
<organism evidence="2">
    <name type="scientific">Candidatus Thiothrix putei</name>
    <dbReference type="NCBI Taxonomy" id="3080811"/>
    <lineage>
        <taxon>Bacteria</taxon>
        <taxon>Pseudomonadati</taxon>
        <taxon>Pseudomonadota</taxon>
        <taxon>Gammaproteobacteria</taxon>
        <taxon>Thiotrichales</taxon>
        <taxon>Thiotrichaceae</taxon>
        <taxon>Thiothrix</taxon>
    </lineage>
</organism>
<name>A0AA95KQ23_9GAMM</name>
<sequence length="220" mass="23902">MRKNACGQNWRVSTITTSTIVLLHGIWMRPLVLQTLARRLRQAGYLVKVPAYASVSLTPAQNAERLHLFIQSLSTDYLHLVAHSLGGIVALHLLSQHPELPPGRLVTLGTPIQGSKIARMIKPLPLLGLAFGNSMDAGLAGVNIPTNIGREWGAIIGTLPLGLGSPFLLGEPNDGAVSVVEAYHPAQTVRIQQRVSHTGMLFSPLTYTYIQHFLHTGQFI</sequence>
<reference evidence="2" key="2">
    <citation type="submission" date="2023-04" db="EMBL/GenBank/DDBJ databases">
        <authorList>
            <person name="Beletskiy A.V."/>
            <person name="Mardanov A.V."/>
            <person name="Ravin N.V."/>
        </authorList>
    </citation>
    <scope>NUCLEOTIDE SEQUENCE</scope>
    <source>
        <strain evidence="2">GKL-02</strain>
    </source>
</reference>
<dbReference type="InterPro" id="IPR029058">
    <property type="entry name" value="AB_hydrolase_fold"/>
</dbReference>
<dbReference type="AlphaFoldDB" id="A0AA95KQ23"/>
<dbReference type="PANTHER" id="PTHR37946:SF1">
    <property type="entry name" value="SLL1969 PROTEIN"/>
    <property type="match status" value="1"/>
</dbReference>
<dbReference type="KEGG" id="tput:QJT81_00750"/>
<evidence type="ECO:0000313" key="2">
    <source>
        <dbReference type="EMBL" id="WGZ94548.1"/>
    </source>
</evidence>
<evidence type="ECO:0000259" key="1">
    <source>
        <dbReference type="Pfam" id="PF12697"/>
    </source>
</evidence>
<gene>
    <name evidence="2" type="ORF">QJT81_00750</name>
</gene>
<dbReference type="GO" id="GO:0016787">
    <property type="term" value="F:hydrolase activity"/>
    <property type="evidence" value="ECO:0007669"/>
    <property type="project" value="UniProtKB-KW"/>
</dbReference>